<dbReference type="GO" id="GO:0003677">
    <property type="term" value="F:DNA binding"/>
    <property type="evidence" value="ECO:0007669"/>
    <property type="project" value="InterPro"/>
</dbReference>
<proteinExistence type="predicted"/>
<evidence type="ECO:0000313" key="1">
    <source>
        <dbReference type="EMBL" id="APZ43105.1"/>
    </source>
</evidence>
<dbReference type="InterPro" id="IPR010982">
    <property type="entry name" value="Lambda_DNA-bd_dom_sf"/>
</dbReference>
<accession>A0A1P8UGZ2</accession>
<organism evidence="1 2">
    <name type="scientific">Acidihalobacter ferrooxydans</name>
    <dbReference type="NCBI Taxonomy" id="1765967"/>
    <lineage>
        <taxon>Bacteria</taxon>
        <taxon>Pseudomonadati</taxon>
        <taxon>Pseudomonadota</taxon>
        <taxon>Gammaproteobacteria</taxon>
        <taxon>Chromatiales</taxon>
        <taxon>Ectothiorhodospiraceae</taxon>
        <taxon>Acidihalobacter</taxon>
    </lineage>
</organism>
<reference evidence="1 2" key="1">
    <citation type="submission" date="2017-01" db="EMBL/GenBank/DDBJ databases">
        <title>Draft sequence of Acidihalobacter ferrooxidans strain DSM 14175 (strain V8).</title>
        <authorList>
            <person name="Khaleque H.N."/>
            <person name="Ramsay J.P."/>
            <person name="Murphy R.J.T."/>
            <person name="Kaksonen A.H."/>
            <person name="Boxall N.J."/>
            <person name="Watkin E.L.J."/>
        </authorList>
    </citation>
    <scope>NUCLEOTIDE SEQUENCE [LARGE SCALE GENOMIC DNA]</scope>
    <source>
        <strain evidence="1 2">V8</strain>
    </source>
</reference>
<evidence type="ECO:0000313" key="2">
    <source>
        <dbReference type="Proteomes" id="UP000243807"/>
    </source>
</evidence>
<dbReference type="Proteomes" id="UP000243807">
    <property type="component" value="Chromosome"/>
</dbReference>
<keyword evidence="2" id="KW-1185">Reference proteome</keyword>
<protein>
    <submittedName>
        <fullName evidence="1">Uncharacterized protein</fullName>
    </submittedName>
</protein>
<dbReference type="RefSeq" id="WP_076836752.1">
    <property type="nucleotide sequence ID" value="NZ_CP019434.1"/>
</dbReference>
<dbReference type="EMBL" id="CP019434">
    <property type="protein sequence ID" value="APZ43105.1"/>
    <property type="molecule type" value="Genomic_DNA"/>
</dbReference>
<gene>
    <name evidence="1" type="ORF">BW247_08405</name>
</gene>
<dbReference type="AlphaFoldDB" id="A0A1P8UGZ2"/>
<dbReference type="Gene3D" id="1.10.260.40">
    <property type="entry name" value="lambda repressor-like DNA-binding domains"/>
    <property type="match status" value="1"/>
</dbReference>
<dbReference type="STRING" id="1765967.BW247_08405"/>
<sequence>MAMIRQPLNFPETVKEVRRQLALSQEKLAHALGVSADLAFFTNEPNQTLANRADTQQKEHK</sequence>
<name>A0A1P8UGZ2_9GAMM</name>
<dbReference type="KEGG" id="afy:BW247_08405"/>
<dbReference type="SUPFAM" id="SSF47413">
    <property type="entry name" value="lambda repressor-like DNA-binding domains"/>
    <property type="match status" value="1"/>
</dbReference>